<keyword evidence="3 10" id="KW-0813">Transport</keyword>
<name>A0ABY6K4S0_9ARAC</name>
<comment type="function">
    <text evidence="10">tRNA nucleus export receptor which facilitates tRNA translocation across the nuclear pore complex.</text>
</comment>
<keyword evidence="7 10" id="KW-0539">Nucleus</keyword>
<dbReference type="Pfam" id="PF19282">
    <property type="entry name" value="Exportin-T"/>
    <property type="match status" value="2"/>
</dbReference>
<organism evidence="13 14">
    <name type="scientific">Cordylochernes scorpioides</name>
    <dbReference type="NCBI Taxonomy" id="51811"/>
    <lineage>
        <taxon>Eukaryota</taxon>
        <taxon>Metazoa</taxon>
        <taxon>Ecdysozoa</taxon>
        <taxon>Arthropoda</taxon>
        <taxon>Chelicerata</taxon>
        <taxon>Arachnida</taxon>
        <taxon>Pseudoscorpiones</taxon>
        <taxon>Cheliferoidea</taxon>
        <taxon>Chernetidae</taxon>
        <taxon>Cordylochernes</taxon>
    </lineage>
</organism>
<evidence type="ECO:0000256" key="2">
    <source>
        <dbReference type="ARBA" id="ARBA00018928"/>
    </source>
</evidence>
<keyword evidence="5 10" id="KW-0820">tRNA-binding</keyword>
<keyword evidence="6 10" id="KW-0694">RNA-binding</keyword>
<dbReference type="Gene3D" id="1.25.10.10">
    <property type="entry name" value="Leucine-rich Repeat Variant"/>
    <property type="match status" value="1"/>
</dbReference>
<dbReference type="SUPFAM" id="SSF48371">
    <property type="entry name" value="ARM repeat"/>
    <property type="match status" value="1"/>
</dbReference>
<keyword evidence="4 10" id="KW-0963">Cytoplasm</keyword>
<feature type="domain" description="Exportin-T C-terminal" evidence="12">
    <location>
        <begin position="814"/>
        <end position="910"/>
    </location>
</feature>
<evidence type="ECO:0000256" key="4">
    <source>
        <dbReference type="ARBA" id="ARBA00022490"/>
    </source>
</evidence>
<evidence type="ECO:0000256" key="6">
    <source>
        <dbReference type="ARBA" id="ARBA00022884"/>
    </source>
</evidence>
<accession>A0ABY6K4S0</accession>
<dbReference type="Pfam" id="PF08389">
    <property type="entry name" value="Xpo1"/>
    <property type="match status" value="1"/>
</dbReference>
<sequence length="917" mass="103998">MDLNLHTLRVLLASPHDQQAQAKVLQYFDYLTQTYSGWEHSARILLTEDSNRNDQVDFFCLRVIEHYLKNRYAEADDFQQNQVHQFIKQWILHQAQRRGAVSTRNKSAQIVALAFLVDFPARWPAFFQDLAGGTLVSAGTPAALDFYLRVLHTINCEIADKDISHTPQELVRNTLIKDSMRDHCVRDLVSSWLTIVTMWPSLESDVVNLCLDVVGSYVAWIDIGLVANDDFVTTLLSLLARTEFREAAADCLREIIAKGMDPRAKATLVESFLEKLTQVGAFQVIKNEEDSEYVVKLSRLMNVMGTSLVEGYNKILKSGGNNNNTELLALTHQCINNKVPYLLAFLNSESEDVSLAIVDFARDYILFLKQQNALGRYGQHEKSNVESLLNVIFSRYKYDDFYNFNDQGEGEAVFDEYRKTLKVLFDNLSQLDKELVLMETGKLISNNLSRWKALEFSEVEVALAFLYLLGESLPPDASKSGPLAPLLRLAVSSGVVNHGHMAISREYFELVLRYEKVLEPDLLLDVLAAFLDERGLAHPNPKVRSRVSYLFSRFIRAQKSHIQLYISHILLKVQEMLEKNFSNDSFLCFNDQLNLYEAAAQLIIGATSLDPIGKHQKLDGLLRPVIVEFKACLQRLQVQTDEQTKRDMAELMNHAIEITCKTSKAFSGQNPMKACACTQIYLDSLSVFLTALQVGQLGPHTGLVQTGVRKLLHRLVVCLEEELLPYISPAAFWVLAGDLPELVPLLNQIIAKYKGIFTPFVQRIFEVLTRPVEANDQEAQREKLLLQRNYYAFIAAIVTNNVVEAITDKGGNDGVPEFLEFIYQSIIPACFMAPLKESFDLTDAQTAKALVECGLCLRAVYQRRGNELPLFLTTQYFPSLQLPNQLAAEFCDNLVNNPKDFKFYLKVDMEELHLYLC</sequence>
<evidence type="ECO:0000256" key="8">
    <source>
        <dbReference type="ARBA" id="ARBA00029784"/>
    </source>
</evidence>
<proteinExistence type="inferred from homology"/>
<reference evidence="13 14" key="1">
    <citation type="submission" date="2022-01" db="EMBL/GenBank/DDBJ databases">
        <title>A chromosomal length assembly of Cordylochernes scorpioides.</title>
        <authorList>
            <person name="Zeh D."/>
            <person name="Zeh J."/>
        </authorList>
    </citation>
    <scope>NUCLEOTIDE SEQUENCE [LARGE SCALE GENOMIC DNA]</scope>
    <source>
        <strain evidence="13">IN4F17</strain>
        <tissue evidence="13">Whole Body</tissue>
    </source>
</reference>
<dbReference type="InterPro" id="IPR016024">
    <property type="entry name" value="ARM-type_fold"/>
</dbReference>
<evidence type="ECO:0000256" key="7">
    <source>
        <dbReference type="ARBA" id="ARBA00023242"/>
    </source>
</evidence>
<evidence type="ECO:0000259" key="11">
    <source>
        <dbReference type="Pfam" id="PF08389"/>
    </source>
</evidence>
<evidence type="ECO:0000313" key="13">
    <source>
        <dbReference type="EMBL" id="UYV62672.1"/>
    </source>
</evidence>
<evidence type="ECO:0000259" key="12">
    <source>
        <dbReference type="Pfam" id="PF19282"/>
    </source>
</evidence>
<protein>
    <recommendedName>
        <fullName evidence="2 10">Exportin-T</fullName>
    </recommendedName>
    <alternativeName>
        <fullName evidence="8 10">Exportin(tRNA)</fullName>
    </alternativeName>
    <alternativeName>
        <fullName evidence="9 10">tRNA exportin</fullName>
    </alternativeName>
</protein>
<dbReference type="InterPro" id="IPR011989">
    <property type="entry name" value="ARM-like"/>
</dbReference>
<dbReference type="PANTHER" id="PTHR15952:SF11">
    <property type="entry name" value="EXPORTIN-T"/>
    <property type="match status" value="1"/>
</dbReference>
<evidence type="ECO:0000256" key="10">
    <source>
        <dbReference type="RuleBase" id="RU366037"/>
    </source>
</evidence>
<keyword evidence="14" id="KW-1185">Reference proteome</keyword>
<evidence type="ECO:0000313" key="14">
    <source>
        <dbReference type="Proteomes" id="UP001235939"/>
    </source>
</evidence>
<gene>
    <name evidence="13" type="ORF">LAZ67_2001513</name>
</gene>
<evidence type="ECO:0000256" key="3">
    <source>
        <dbReference type="ARBA" id="ARBA00022448"/>
    </source>
</evidence>
<feature type="domain" description="Exportin-T C-terminal" evidence="12">
    <location>
        <begin position="331"/>
        <end position="803"/>
    </location>
</feature>
<dbReference type="PANTHER" id="PTHR15952">
    <property type="entry name" value="EXPORTIN-T/LOS1"/>
    <property type="match status" value="1"/>
</dbReference>
<dbReference type="InterPro" id="IPR040017">
    <property type="entry name" value="XPOT"/>
</dbReference>
<evidence type="ECO:0000256" key="9">
    <source>
        <dbReference type="ARBA" id="ARBA00032199"/>
    </source>
</evidence>
<evidence type="ECO:0000256" key="5">
    <source>
        <dbReference type="ARBA" id="ARBA00022555"/>
    </source>
</evidence>
<comment type="similarity">
    <text evidence="10">Belongs to the exportin family.</text>
</comment>
<comment type="subcellular location">
    <subcellularLocation>
        <location evidence="1 10">Cytoplasm</location>
    </subcellularLocation>
    <subcellularLocation>
        <location evidence="10">Nucleus</location>
    </subcellularLocation>
    <text evidence="10">Shuttles between the nucleus and the cytoplasm.</text>
</comment>
<dbReference type="InterPro" id="IPR013598">
    <property type="entry name" value="Exportin-1/Importin-b-like"/>
</dbReference>
<dbReference type="InterPro" id="IPR045546">
    <property type="entry name" value="Exportin-T_C"/>
</dbReference>
<feature type="domain" description="Exportin-1/Importin-beta-like" evidence="11">
    <location>
        <begin position="104"/>
        <end position="252"/>
    </location>
</feature>
<dbReference type="Proteomes" id="UP001235939">
    <property type="component" value="Chromosome 02"/>
</dbReference>
<dbReference type="EMBL" id="CP092864">
    <property type="protein sequence ID" value="UYV62672.1"/>
    <property type="molecule type" value="Genomic_DNA"/>
</dbReference>
<evidence type="ECO:0000256" key="1">
    <source>
        <dbReference type="ARBA" id="ARBA00004496"/>
    </source>
</evidence>